<proteinExistence type="predicted"/>
<dbReference type="Proteomes" id="UP000196082">
    <property type="component" value="Unassembled WGS sequence"/>
</dbReference>
<organism evidence="1 2">
    <name type="scientific">Pseudomonas putida</name>
    <name type="common">Arthrobacter siderocapsulatus</name>
    <dbReference type="NCBI Taxonomy" id="303"/>
    <lineage>
        <taxon>Bacteria</taxon>
        <taxon>Pseudomonadati</taxon>
        <taxon>Pseudomonadota</taxon>
        <taxon>Gammaproteobacteria</taxon>
        <taxon>Pseudomonadales</taxon>
        <taxon>Pseudomonadaceae</taxon>
        <taxon>Pseudomonas</taxon>
    </lineage>
</organism>
<gene>
    <name evidence="1" type="ORF">B8W72_20700</name>
</gene>
<dbReference type="OrthoDB" id="6949273at2"/>
<reference evidence="1 2" key="1">
    <citation type="submission" date="2017-05" db="EMBL/GenBank/DDBJ databases">
        <title>Whole genome sequence of Pseudomonas putida isolate 1312 commercialized as a biostimulant.</title>
        <authorList>
            <person name="Crovadore J."/>
            <person name="Blanc P."/>
            <person name="Chablais R."/>
            <person name="Cochard B."/>
            <person name="Grizard D."/>
            <person name="Lefort F."/>
        </authorList>
    </citation>
    <scope>NUCLEOTIDE SEQUENCE [LARGE SCALE GENOMIC DNA]</scope>
    <source>
        <strain evidence="1 2">1312</strain>
    </source>
</reference>
<evidence type="ECO:0000313" key="2">
    <source>
        <dbReference type="Proteomes" id="UP000196082"/>
    </source>
</evidence>
<evidence type="ECO:0000313" key="1">
    <source>
        <dbReference type="EMBL" id="OUM28281.1"/>
    </source>
</evidence>
<dbReference type="RefSeq" id="WP_010954706.1">
    <property type="nucleotide sequence ID" value="NZ_CABEEI010000013.1"/>
</dbReference>
<accession>A0A059UT37</accession>
<name>A0A059UT37_PSEPU</name>
<comment type="caution">
    <text evidence="1">The sequence shown here is derived from an EMBL/GenBank/DDBJ whole genome shotgun (WGS) entry which is preliminary data.</text>
</comment>
<sequence length="62" mass="6128">MNTIAIAAWVAGLVGFGLLVAGIALIHVPAALISAGLGLIGWAWLADKAAARVPLKPSPEGG</sequence>
<dbReference type="EMBL" id="NFSB01000084">
    <property type="protein sequence ID" value="OUM28281.1"/>
    <property type="molecule type" value="Genomic_DNA"/>
</dbReference>
<dbReference type="AlphaFoldDB" id="A0A059UT37"/>
<dbReference type="KEGG" id="ppud:DW66_1532"/>
<protein>
    <submittedName>
        <fullName evidence="1">Uncharacterized protein</fullName>
    </submittedName>
</protein>